<dbReference type="EMBL" id="JBBPBK010000011">
    <property type="protein sequence ID" value="KAK9275741.1"/>
    <property type="molecule type" value="Genomic_DNA"/>
</dbReference>
<comment type="caution">
    <text evidence="6">The sequence shown here is derived from an EMBL/GenBank/DDBJ whole genome shotgun (WGS) entry which is preliminary data.</text>
</comment>
<dbReference type="PANTHER" id="PTHR12953:SF3">
    <property type="entry name" value="SUN DOMAIN-CONTAINING PROTEIN 5"/>
    <property type="match status" value="1"/>
</dbReference>
<evidence type="ECO:0000256" key="4">
    <source>
        <dbReference type="ARBA" id="ARBA00023136"/>
    </source>
</evidence>
<evidence type="ECO:0000256" key="1">
    <source>
        <dbReference type="ARBA" id="ARBA00004370"/>
    </source>
</evidence>
<evidence type="ECO:0000256" key="2">
    <source>
        <dbReference type="ARBA" id="ARBA00022692"/>
    </source>
</evidence>
<protein>
    <submittedName>
        <fullName evidence="6">Uncharacterized protein</fullName>
    </submittedName>
</protein>
<dbReference type="GO" id="GO:0005737">
    <property type="term" value="C:cytoplasm"/>
    <property type="evidence" value="ECO:0007669"/>
    <property type="project" value="TreeGrafter"/>
</dbReference>
<evidence type="ECO:0000256" key="3">
    <source>
        <dbReference type="ARBA" id="ARBA00022989"/>
    </source>
</evidence>
<dbReference type="AlphaFoldDB" id="A0AAP0WR39"/>
<gene>
    <name evidence="6" type="ORF">L1049_023010</name>
</gene>
<sequence length="165" mass="18912">MQKVKSLELNLSVLEEYIKELNRRQGDVLPELDKELSRISLLLEKSKTEIKNLMEWKEIMDKGIIDLESWKAVVSSRVDALVRENIMMRLDVEKVVDELKGLENKEFAVLAVSFCFACLAILKLASMQILTFSRSSHHSDKLCQTSRGWILILVSSSMIIFIALL</sequence>
<keyword evidence="2 5" id="KW-0812">Transmembrane</keyword>
<evidence type="ECO:0000313" key="7">
    <source>
        <dbReference type="Proteomes" id="UP001415857"/>
    </source>
</evidence>
<dbReference type="Proteomes" id="UP001415857">
    <property type="component" value="Unassembled WGS sequence"/>
</dbReference>
<keyword evidence="3 5" id="KW-1133">Transmembrane helix</keyword>
<dbReference type="InterPro" id="IPR045120">
    <property type="entry name" value="Suco/Slp1-like"/>
</dbReference>
<organism evidence="6 7">
    <name type="scientific">Liquidambar formosana</name>
    <name type="common">Formosan gum</name>
    <dbReference type="NCBI Taxonomy" id="63359"/>
    <lineage>
        <taxon>Eukaryota</taxon>
        <taxon>Viridiplantae</taxon>
        <taxon>Streptophyta</taxon>
        <taxon>Embryophyta</taxon>
        <taxon>Tracheophyta</taxon>
        <taxon>Spermatophyta</taxon>
        <taxon>Magnoliopsida</taxon>
        <taxon>eudicotyledons</taxon>
        <taxon>Gunneridae</taxon>
        <taxon>Pentapetalae</taxon>
        <taxon>Saxifragales</taxon>
        <taxon>Altingiaceae</taxon>
        <taxon>Liquidambar</taxon>
    </lineage>
</organism>
<feature type="transmembrane region" description="Helical" evidence="5">
    <location>
        <begin position="146"/>
        <end position="164"/>
    </location>
</feature>
<accession>A0AAP0WR39</accession>
<evidence type="ECO:0000256" key="5">
    <source>
        <dbReference type="SAM" id="Phobius"/>
    </source>
</evidence>
<feature type="transmembrane region" description="Helical" evidence="5">
    <location>
        <begin position="107"/>
        <end position="125"/>
    </location>
</feature>
<dbReference type="GO" id="GO:0016020">
    <property type="term" value="C:membrane"/>
    <property type="evidence" value="ECO:0007669"/>
    <property type="project" value="UniProtKB-SubCell"/>
</dbReference>
<reference evidence="6 7" key="1">
    <citation type="journal article" date="2024" name="Plant J.">
        <title>Genome sequences and population genomics reveal climatic adaptation and genomic divergence between two closely related sweetgum species.</title>
        <authorList>
            <person name="Xu W.Q."/>
            <person name="Ren C.Q."/>
            <person name="Zhang X.Y."/>
            <person name="Comes H.P."/>
            <person name="Liu X.H."/>
            <person name="Li Y.G."/>
            <person name="Kettle C.J."/>
            <person name="Jalonen R."/>
            <person name="Gaisberger H."/>
            <person name="Ma Y.Z."/>
            <person name="Qiu Y.X."/>
        </authorList>
    </citation>
    <scope>NUCLEOTIDE SEQUENCE [LARGE SCALE GENOMIC DNA]</scope>
    <source>
        <strain evidence="6">Hangzhou</strain>
    </source>
</reference>
<evidence type="ECO:0000313" key="6">
    <source>
        <dbReference type="EMBL" id="KAK9275741.1"/>
    </source>
</evidence>
<dbReference type="PANTHER" id="PTHR12953">
    <property type="entry name" value="MEMBRANE PROTEIN CH1 RELATED"/>
    <property type="match status" value="1"/>
</dbReference>
<comment type="subcellular location">
    <subcellularLocation>
        <location evidence="1">Membrane</location>
    </subcellularLocation>
</comment>
<proteinExistence type="predicted"/>
<keyword evidence="4 5" id="KW-0472">Membrane</keyword>
<keyword evidence="7" id="KW-1185">Reference proteome</keyword>
<dbReference type="GO" id="GO:0034975">
    <property type="term" value="P:protein folding in endoplasmic reticulum"/>
    <property type="evidence" value="ECO:0007669"/>
    <property type="project" value="TreeGrafter"/>
</dbReference>
<name>A0AAP0WR39_LIQFO</name>